<dbReference type="InterPro" id="IPR011006">
    <property type="entry name" value="CheY-like_superfamily"/>
</dbReference>
<dbReference type="PANTHER" id="PTHR43280">
    <property type="entry name" value="ARAC-FAMILY TRANSCRIPTIONAL REGULATOR"/>
    <property type="match status" value="1"/>
</dbReference>
<keyword evidence="5" id="KW-0175">Coiled coil</keyword>
<keyword evidence="3" id="KW-0804">Transcription</keyword>
<evidence type="ECO:0000256" key="5">
    <source>
        <dbReference type="SAM" id="Coils"/>
    </source>
</evidence>
<organism evidence="8 9">
    <name type="scientific">Paenibacillus montaniterrae</name>
    <dbReference type="NCBI Taxonomy" id="429341"/>
    <lineage>
        <taxon>Bacteria</taxon>
        <taxon>Bacillati</taxon>
        <taxon>Bacillota</taxon>
        <taxon>Bacilli</taxon>
        <taxon>Bacillales</taxon>
        <taxon>Paenibacillaceae</taxon>
        <taxon>Paenibacillus</taxon>
    </lineage>
</organism>
<proteinExistence type="predicted"/>
<feature type="domain" description="HTH araC/xylS-type" evidence="6">
    <location>
        <begin position="439"/>
        <end position="537"/>
    </location>
</feature>
<keyword evidence="4" id="KW-0597">Phosphoprotein</keyword>
<evidence type="ECO:0000259" key="6">
    <source>
        <dbReference type="PROSITE" id="PS01124"/>
    </source>
</evidence>
<dbReference type="Proteomes" id="UP000683139">
    <property type="component" value="Unassembled WGS sequence"/>
</dbReference>
<dbReference type="InterPro" id="IPR018062">
    <property type="entry name" value="HTH_AraC-typ_CS"/>
</dbReference>
<evidence type="ECO:0000313" key="8">
    <source>
        <dbReference type="EMBL" id="GIP18815.1"/>
    </source>
</evidence>
<evidence type="ECO:0000256" key="4">
    <source>
        <dbReference type="PROSITE-ProRule" id="PRU00169"/>
    </source>
</evidence>
<dbReference type="Gene3D" id="1.10.10.60">
    <property type="entry name" value="Homeodomain-like"/>
    <property type="match status" value="2"/>
</dbReference>
<dbReference type="InterPro" id="IPR020449">
    <property type="entry name" value="Tscrpt_reg_AraC-type_HTH"/>
</dbReference>
<dbReference type="GO" id="GO:0000160">
    <property type="term" value="P:phosphorelay signal transduction system"/>
    <property type="evidence" value="ECO:0007669"/>
    <property type="project" value="InterPro"/>
</dbReference>
<dbReference type="GO" id="GO:0043565">
    <property type="term" value="F:sequence-specific DNA binding"/>
    <property type="evidence" value="ECO:0007669"/>
    <property type="project" value="InterPro"/>
</dbReference>
<dbReference type="PANTHER" id="PTHR43280:SF10">
    <property type="entry name" value="REGULATORY PROTEIN POCR"/>
    <property type="match status" value="1"/>
</dbReference>
<dbReference type="PROSITE" id="PS01124">
    <property type="entry name" value="HTH_ARAC_FAMILY_2"/>
    <property type="match status" value="1"/>
</dbReference>
<feature type="modified residue" description="4-aspartylphosphate" evidence="4">
    <location>
        <position position="56"/>
    </location>
</feature>
<feature type="domain" description="Response regulatory" evidence="7">
    <location>
        <begin position="3"/>
        <end position="121"/>
    </location>
</feature>
<name>A0A920CZT5_9BACL</name>
<dbReference type="SUPFAM" id="SSF46689">
    <property type="entry name" value="Homeodomain-like"/>
    <property type="match status" value="2"/>
</dbReference>
<accession>A0A920CZT5</accession>
<dbReference type="SUPFAM" id="SSF52172">
    <property type="entry name" value="CheY-like"/>
    <property type="match status" value="1"/>
</dbReference>
<evidence type="ECO:0000256" key="3">
    <source>
        <dbReference type="ARBA" id="ARBA00023163"/>
    </source>
</evidence>
<reference evidence="8" key="1">
    <citation type="submission" date="2021-03" db="EMBL/GenBank/DDBJ databases">
        <title>Antimicrobial resistance genes in bacteria isolated from Japanese honey, and their potential for conferring macrolide and lincosamide resistance in the American foulbrood pathogen Paenibacillus larvae.</title>
        <authorList>
            <person name="Okamoto M."/>
            <person name="Kumagai M."/>
            <person name="Kanamori H."/>
            <person name="Takamatsu D."/>
        </authorList>
    </citation>
    <scope>NUCLEOTIDE SEQUENCE</scope>
    <source>
        <strain evidence="8">J40TS1</strain>
    </source>
</reference>
<dbReference type="AlphaFoldDB" id="A0A920CZT5"/>
<sequence>MISLLIVDDHPHQADSIEHVVAEARLPFMGAIYKAYSAEQALARFASDPIDIVITDIRMPEMNGVELIEKLREKSSAVKCVLLSGYAEFEYAQRAMELQTSKYLMKPVQKAELLATLESLSEEIAAERRSLQQQERTIDAMREHMPLVKGGLLQDLVQGKAIMRRDLERRLATLELPFAIGDNVLFLAVQMEDDLSGYNEHDKTLINYAMANIGEELLQDSFHVWHAAIGERNTVFVLKPKEHKGNYALERMERRAKEMQRSVYRYLKHMISVGIVNSPVAFPDELHEAFQKSRLLFRNREDKVAGLFATISDLPQPRLSGSIDSLYQPPSLANLMEMGRWDDAEKKLRAIFQELEEKWTDSTEYAQEVFFVIAGSYQFVTHKRGKQLQETIGPLYKGMLEKHESWDLPTFREWALRSLCKIAEEEAPAHRNAALSLSKRVRQFVESHLHEDLSLPMIAEELGFHPAYLSKAFKLETGQTLSDYLLNRRMEHAADLLRKTDCKIYEVAEQTGYQTTHYFIKLFKNFYGVTPQQYRNRQIGSKRQP</sequence>
<dbReference type="Pfam" id="PF00072">
    <property type="entry name" value="Response_reg"/>
    <property type="match status" value="1"/>
</dbReference>
<evidence type="ECO:0000259" key="7">
    <source>
        <dbReference type="PROSITE" id="PS50110"/>
    </source>
</evidence>
<dbReference type="InterPro" id="IPR001789">
    <property type="entry name" value="Sig_transdc_resp-reg_receiver"/>
</dbReference>
<gene>
    <name evidence="8" type="ORF">J40TS1_44570</name>
</gene>
<dbReference type="GO" id="GO:0003700">
    <property type="term" value="F:DNA-binding transcription factor activity"/>
    <property type="evidence" value="ECO:0007669"/>
    <property type="project" value="InterPro"/>
</dbReference>
<dbReference type="SMART" id="SM00448">
    <property type="entry name" value="REC"/>
    <property type="match status" value="1"/>
</dbReference>
<keyword evidence="1" id="KW-0805">Transcription regulation</keyword>
<dbReference type="SMART" id="SM00342">
    <property type="entry name" value="HTH_ARAC"/>
    <property type="match status" value="1"/>
</dbReference>
<dbReference type="EMBL" id="BOSE01000010">
    <property type="protein sequence ID" value="GIP18815.1"/>
    <property type="molecule type" value="Genomic_DNA"/>
</dbReference>
<evidence type="ECO:0000256" key="1">
    <source>
        <dbReference type="ARBA" id="ARBA00023015"/>
    </source>
</evidence>
<dbReference type="PRINTS" id="PR00032">
    <property type="entry name" value="HTHARAC"/>
</dbReference>
<dbReference type="RefSeq" id="WP_213519464.1">
    <property type="nucleotide sequence ID" value="NZ_BOSE01000010.1"/>
</dbReference>
<dbReference type="CDD" id="cd17536">
    <property type="entry name" value="REC_YesN-like"/>
    <property type="match status" value="1"/>
</dbReference>
<evidence type="ECO:0000256" key="2">
    <source>
        <dbReference type="ARBA" id="ARBA00023125"/>
    </source>
</evidence>
<evidence type="ECO:0000313" key="9">
    <source>
        <dbReference type="Proteomes" id="UP000683139"/>
    </source>
</evidence>
<dbReference type="InterPro" id="IPR009057">
    <property type="entry name" value="Homeodomain-like_sf"/>
</dbReference>
<protein>
    <submittedName>
        <fullName evidence="8">AraC family transcriptional regulator</fullName>
    </submittedName>
</protein>
<keyword evidence="9" id="KW-1185">Reference proteome</keyword>
<keyword evidence="2" id="KW-0238">DNA-binding</keyword>
<dbReference type="PROSITE" id="PS50110">
    <property type="entry name" value="RESPONSE_REGULATORY"/>
    <property type="match status" value="1"/>
</dbReference>
<dbReference type="Gene3D" id="3.40.50.2300">
    <property type="match status" value="1"/>
</dbReference>
<dbReference type="PROSITE" id="PS00041">
    <property type="entry name" value="HTH_ARAC_FAMILY_1"/>
    <property type="match status" value="1"/>
</dbReference>
<feature type="coiled-coil region" evidence="5">
    <location>
        <begin position="110"/>
        <end position="144"/>
    </location>
</feature>
<dbReference type="Pfam" id="PF12833">
    <property type="entry name" value="HTH_18"/>
    <property type="match status" value="1"/>
</dbReference>
<dbReference type="InterPro" id="IPR018060">
    <property type="entry name" value="HTH_AraC"/>
</dbReference>
<comment type="caution">
    <text evidence="8">The sequence shown here is derived from an EMBL/GenBank/DDBJ whole genome shotgun (WGS) entry which is preliminary data.</text>
</comment>